<protein>
    <submittedName>
        <fullName evidence="6">FabD/lysophospholipase-like protein</fullName>
    </submittedName>
</protein>
<dbReference type="RefSeq" id="XP_070858824.1">
    <property type="nucleotide sequence ID" value="XM_071003399.1"/>
</dbReference>
<organism evidence="6 7">
    <name type="scientific">Ceratocystis lukuohia</name>
    <dbReference type="NCBI Taxonomy" id="2019550"/>
    <lineage>
        <taxon>Eukaryota</taxon>
        <taxon>Fungi</taxon>
        <taxon>Dikarya</taxon>
        <taxon>Ascomycota</taxon>
        <taxon>Pezizomycotina</taxon>
        <taxon>Sordariomycetes</taxon>
        <taxon>Hypocreomycetidae</taxon>
        <taxon>Microascales</taxon>
        <taxon>Ceratocystidaceae</taxon>
        <taxon>Ceratocystis</taxon>
    </lineage>
</organism>
<dbReference type="InterPro" id="IPR016035">
    <property type="entry name" value="Acyl_Trfase/lysoPLipase"/>
</dbReference>
<evidence type="ECO:0000256" key="3">
    <source>
        <dbReference type="ARBA" id="ARBA00023098"/>
    </source>
</evidence>
<dbReference type="PANTHER" id="PTHR24185:SF1">
    <property type="entry name" value="CALCIUM-INDEPENDENT PHOSPHOLIPASE A2-GAMMA"/>
    <property type="match status" value="1"/>
</dbReference>
<evidence type="ECO:0000256" key="1">
    <source>
        <dbReference type="ARBA" id="ARBA00022801"/>
    </source>
</evidence>
<dbReference type="InterPro" id="IPR002641">
    <property type="entry name" value="PNPLA_dom"/>
</dbReference>
<dbReference type="Pfam" id="PF01734">
    <property type="entry name" value="Patatin"/>
    <property type="match status" value="1"/>
</dbReference>
<keyword evidence="1" id="KW-0378">Hydrolase</keyword>
<keyword evidence="7" id="KW-1185">Reference proteome</keyword>
<comment type="caution">
    <text evidence="6">The sequence shown here is derived from an EMBL/GenBank/DDBJ whole genome shotgun (WGS) entry which is preliminary data.</text>
</comment>
<dbReference type="PROSITE" id="PS51635">
    <property type="entry name" value="PNPLA"/>
    <property type="match status" value="1"/>
</dbReference>
<dbReference type="Gene3D" id="3.40.1090.10">
    <property type="entry name" value="Cytosolic phospholipase A2 catalytic domain"/>
    <property type="match status" value="1"/>
</dbReference>
<dbReference type="Proteomes" id="UP001610728">
    <property type="component" value="Unassembled WGS sequence"/>
</dbReference>
<reference evidence="6 7" key="1">
    <citation type="submission" date="2020-05" db="EMBL/GenBank/DDBJ databases">
        <title>Ceratocystis lukuohia genome.</title>
        <authorList>
            <person name="Harrington T.C."/>
            <person name="Kim K."/>
            <person name="Mayers C.G."/>
        </authorList>
    </citation>
    <scope>NUCLEOTIDE SEQUENCE [LARGE SCALE GENOMIC DNA]</scope>
    <source>
        <strain evidence="6 7">C4212</strain>
    </source>
</reference>
<dbReference type="SUPFAM" id="SSF52151">
    <property type="entry name" value="FabD/lysophospholipase-like"/>
    <property type="match status" value="1"/>
</dbReference>
<evidence type="ECO:0000313" key="6">
    <source>
        <dbReference type="EMBL" id="KAL2887644.1"/>
    </source>
</evidence>
<keyword evidence="2" id="KW-0442">Lipid degradation</keyword>
<sequence length="379" mass="42121">MSSHTSQPVKVLSLDGCVICGIPTLLILEKIMEDIKVAEGLSEVPKPCDKFDLIGGINMGGIIALMLGPLRMTVDQCIRAYRELIEVAFTPKRRRFFPASPSSAFSAKKLEHAIKKIVREYCTMPSCMEHRQAGNSTTDFCQHENQELHDDPYTKTVVLAMAKSSFKTKPTLFTTYSHSPGLSGSKIWEVARATSAAAPFFKSIKVGRDEAEFIDTRYSYNNPCKVLIEEAARKFPGQGMIVLSIGAGLRDIVDIKVKQRPVREALEKMATSSKATASRLRIMYGTTGGYYRFNIENSTQDITPSAQNETSTMLACINNYLTENRDEVERFIEVMTNPNNTPHHLAQQQGSLGHSAVHELGLEHRLVSQHAITYAELEA</sequence>
<name>A0ABR4MHE9_9PEZI</name>
<feature type="domain" description="PNPLA" evidence="5">
    <location>
        <begin position="12"/>
        <end position="228"/>
    </location>
</feature>
<accession>A0ABR4MHE9</accession>
<dbReference type="GeneID" id="98119377"/>
<gene>
    <name evidence="6" type="ORF">HOO65_050765</name>
</gene>
<evidence type="ECO:0000256" key="2">
    <source>
        <dbReference type="ARBA" id="ARBA00022963"/>
    </source>
</evidence>
<dbReference type="PANTHER" id="PTHR24185">
    <property type="entry name" value="CALCIUM-INDEPENDENT PHOSPHOLIPASE A2-GAMMA"/>
    <property type="match status" value="1"/>
</dbReference>
<evidence type="ECO:0000256" key="4">
    <source>
        <dbReference type="PROSITE-ProRule" id="PRU01161"/>
    </source>
</evidence>
<dbReference type="EMBL" id="JABSNW010000005">
    <property type="protein sequence ID" value="KAL2887644.1"/>
    <property type="molecule type" value="Genomic_DNA"/>
</dbReference>
<keyword evidence="3" id="KW-0443">Lipid metabolism</keyword>
<evidence type="ECO:0000259" key="5">
    <source>
        <dbReference type="PROSITE" id="PS51635"/>
    </source>
</evidence>
<comment type="caution">
    <text evidence="4">Lacks conserved residue(s) required for the propagation of feature annotation.</text>
</comment>
<evidence type="ECO:0000313" key="7">
    <source>
        <dbReference type="Proteomes" id="UP001610728"/>
    </source>
</evidence>
<proteinExistence type="predicted"/>